<proteinExistence type="predicted"/>
<reference evidence="2" key="2">
    <citation type="journal article" date="2023" name="Microbiol Resour">
        <title>Decontamination and Annotation of the Draft Genome Sequence of the Oomycete Lagenidium giganteum ARSEF 373.</title>
        <authorList>
            <person name="Morgan W.R."/>
            <person name="Tartar A."/>
        </authorList>
    </citation>
    <scope>NUCLEOTIDE SEQUENCE</scope>
    <source>
        <strain evidence="2">ARSEF 373</strain>
    </source>
</reference>
<protein>
    <submittedName>
        <fullName evidence="2">Uncharacterized protein</fullName>
    </submittedName>
</protein>
<reference evidence="2" key="1">
    <citation type="submission" date="2022-11" db="EMBL/GenBank/DDBJ databases">
        <authorList>
            <person name="Morgan W.R."/>
            <person name="Tartar A."/>
        </authorList>
    </citation>
    <scope>NUCLEOTIDE SEQUENCE</scope>
    <source>
        <strain evidence="2">ARSEF 373</strain>
    </source>
</reference>
<accession>A0AAV2YUH0</accession>
<sequence length="59" mass="6422">MASHHPTTPRSTRPRDSNNEQCDATCANGGRYHYSQDPIYSTACVAVKVDSETATASYT</sequence>
<evidence type="ECO:0000313" key="3">
    <source>
        <dbReference type="Proteomes" id="UP001146120"/>
    </source>
</evidence>
<comment type="caution">
    <text evidence="2">The sequence shown here is derived from an EMBL/GenBank/DDBJ whole genome shotgun (WGS) entry which is preliminary data.</text>
</comment>
<organism evidence="2 3">
    <name type="scientific">Lagenidium giganteum</name>
    <dbReference type="NCBI Taxonomy" id="4803"/>
    <lineage>
        <taxon>Eukaryota</taxon>
        <taxon>Sar</taxon>
        <taxon>Stramenopiles</taxon>
        <taxon>Oomycota</taxon>
        <taxon>Peronosporomycetes</taxon>
        <taxon>Pythiales</taxon>
        <taxon>Pythiaceae</taxon>
    </lineage>
</organism>
<feature type="compositionally biased region" description="Polar residues" evidence="1">
    <location>
        <begin position="1"/>
        <end position="11"/>
    </location>
</feature>
<evidence type="ECO:0000256" key="1">
    <source>
        <dbReference type="SAM" id="MobiDB-lite"/>
    </source>
</evidence>
<feature type="region of interest" description="Disordered" evidence="1">
    <location>
        <begin position="1"/>
        <end position="22"/>
    </location>
</feature>
<dbReference type="Proteomes" id="UP001146120">
    <property type="component" value="Unassembled WGS sequence"/>
</dbReference>
<dbReference type="EMBL" id="DAKRPA010000151">
    <property type="protein sequence ID" value="DAZ96938.1"/>
    <property type="molecule type" value="Genomic_DNA"/>
</dbReference>
<gene>
    <name evidence="2" type="ORF">N0F65_012041</name>
</gene>
<keyword evidence="3" id="KW-1185">Reference proteome</keyword>
<name>A0AAV2YUH0_9STRA</name>
<dbReference type="AlphaFoldDB" id="A0AAV2YUH0"/>
<evidence type="ECO:0000313" key="2">
    <source>
        <dbReference type="EMBL" id="DAZ96938.1"/>
    </source>
</evidence>